<dbReference type="AlphaFoldDB" id="A0A292YGD6"/>
<accession>A0A292YGD6</accession>
<reference evidence="1 2" key="1">
    <citation type="journal article" date="2017" name="Syst. Appl. Microbiol.">
        <title>Lebetimonas natsushimae sp. nov., a novel strictly anaerobic, moderately thermophilic chemoautotroph isolated from a deep-sea hydrothermal vent polychaete nest in the Mid-Okinawa Trough.</title>
        <authorList>
            <person name="Nagata R."/>
            <person name="Takaki Y."/>
            <person name="Tame A."/>
            <person name="Nunoura T."/>
            <person name="Muto H."/>
            <person name="Mino S."/>
            <person name="Sawayama S."/>
            <person name="Takai K."/>
            <person name="Nakagawa S."/>
        </authorList>
    </citation>
    <scope>NUCLEOTIDE SEQUENCE [LARGE SCALE GENOMIC DNA]</scope>
    <source>
        <strain evidence="1 2">HS1857</strain>
    </source>
</reference>
<name>A0A292YGD6_9BACT</name>
<gene>
    <name evidence="1" type="ORF">LNAT_P1451</name>
</gene>
<dbReference type="Proteomes" id="UP000217944">
    <property type="component" value="Unassembled WGS sequence"/>
</dbReference>
<keyword evidence="2" id="KW-1185">Reference proteome</keyword>
<organism evidence="1 2">
    <name type="scientific">Lebetimonas natsushimae</name>
    <dbReference type="NCBI Taxonomy" id="1936991"/>
    <lineage>
        <taxon>Bacteria</taxon>
        <taxon>Pseudomonadati</taxon>
        <taxon>Campylobacterota</taxon>
        <taxon>Epsilonproteobacteria</taxon>
        <taxon>Nautiliales</taxon>
        <taxon>Nautiliaceae</taxon>
        <taxon>Lebetimonas</taxon>
    </lineage>
</organism>
<sequence>MKYLRDDIDIKILSNFEMPFSEIENNFEKFQEKLKNYDLGVWSKNIMLNDFNDIDIYNNRGEKLEWVDIVLNYLNSLNGFLREQIGVCIEKEIPRILDNELTYLIVQRKIKPDFDENYFIAFDKKIYFPMISRDFDLKFSIVKLVEWAKRGKKNLIKFQN</sequence>
<proteinExistence type="predicted"/>
<protein>
    <submittedName>
        <fullName evidence="1">Uncharacterized protein</fullName>
    </submittedName>
</protein>
<dbReference type="OrthoDB" id="5372722at2"/>
<evidence type="ECO:0000313" key="2">
    <source>
        <dbReference type="Proteomes" id="UP000217944"/>
    </source>
</evidence>
<comment type="caution">
    <text evidence="1">The sequence shown here is derived from an EMBL/GenBank/DDBJ whole genome shotgun (WGS) entry which is preliminary data.</text>
</comment>
<dbReference type="EMBL" id="BDME01000006">
    <property type="protein sequence ID" value="GAX88156.1"/>
    <property type="molecule type" value="Genomic_DNA"/>
</dbReference>
<dbReference type="RefSeq" id="WP_096259963.1">
    <property type="nucleotide sequence ID" value="NZ_BDME01000006.1"/>
</dbReference>
<evidence type="ECO:0000313" key="1">
    <source>
        <dbReference type="EMBL" id="GAX88156.1"/>
    </source>
</evidence>